<evidence type="ECO:0000313" key="2">
    <source>
        <dbReference type="Proteomes" id="UP000032458"/>
    </source>
</evidence>
<evidence type="ECO:0000313" key="1">
    <source>
        <dbReference type="EMBL" id="KIZ16605.1"/>
    </source>
</evidence>
<protein>
    <submittedName>
        <fullName evidence="1">Uncharacterized protein</fullName>
    </submittedName>
</protein>
<dbReference type="PATRIC" id="fig|1240678.4.peg.3404"/>
<sequence>MYAAFHAEVTGQAISPEEVADRLDDGPLPLVTLDLLTSQGELSAQVTAVIAEDAAFVEGVLRRKQVGDEQVTALLTELIAQLRCDHPQVALLEVRELDDPVVARSLNSMALQITGHWRSYRLPLQA</sequence>
<dbReference type="EMBL" id="JRKI01000026">
    <property type="protein sequence ID" value="KIZ16605.1"/>
    <property type="molecule type" value="Genomic_DNA"/>
</dbReference>
<dbReference type="AlphaFoldDB" id="A0A0D7CL68"/>
<organism evidence="1 2">
    <name type="scientific">Streptomyces natalensis ATCC 27448</name>
    <dbReference type="NCBI Taxonomy" id="1240678"/>
    <lineage>
        <taxon>Bacteria</taxon>
        <taxon>Bacillati</taxon>
        <taxon>Actinomycetota</taxon>
        <taxon>Actinomycetes</taxon>
        <taxon>Kitasatosporales</taxon>
        <taxon>Streptomycetaceae</taxon>
        <taxon>Streptomyces</taxon>
    </lineage>
</organism>
<name>A0A0D7CL68_9ACTN</name>
<reference evidence="1 2" key="1">
    <citation type="submission" date="2014-09" db="EMBL/GenBank/DDBJ databases">
        <title>Draft genome sequence of Streptomyces natalensis ATCC 27448, producer of the antifungal pimaricin.</title>
        <authorList>
            <person name="Mendes M.V."/>
            <person name="Beites T."/>
            <person name="Pires S."/>
            <person name="Santos C.L."/>
            <person name="Moradas-Ferreira P."/>
        </authorList>
    </citation>
    <scope>NUCLEOTIDE SEQUENCE [LARGE SCALE GENOMIC DNA]</scope>
    <source>
        <strain evidence="1 2">ATCC 27448</strain>
    </source>
</reference>
<accession>A0A0D7CL68</accession>
<comment type="caution">
    <text evidence="1">The sequence shown here is derived from an EMBL/GenBank/DDBJ whole genome shotgun (WGS) entry which is preliminary data.</text>
</comment>
<proteinExistence type="predicted"/>
<keyword evidence="2" id="KW-1185">Reference proteome</keyword>
<gene>
    <name evidence="1" type="ORF">SNA_16250</name>
</gene>
<dbReference type="Proteomes" id="UP000032458">
    <property type="component" value="Unassembled WGS sequence"/>
</dbReference>